<dbReference type="Proteomes" id="UP001141552">
    <property type="component" value="Unassembled WGS sequence"/>
</dbReference>
<accession>A0A9Q0J889</accession>
<name>A0A9Q0J889_9ROSI</name>
<sequence>ALHPGGGRRVEGDRPGCGEKRIRVCCRVFGHRRRVRQRLWTGEEPLWSRRPVESDGGGGVSNDGAKRHTRGDGLPRRKKVHSFISRPATVRDDSSTD</sequence>
<organism evidence="2 3">
    <name type="scientific">Turnera subulata</name>
    <dbReference type="NCBI Taxonomy" id="218843"/>
    <lineage>
        <taxon>Eukaryota</taxon>
        <taxon>Viridiplantae</taxon>
        <taxon>Streptophyta</taxon>
        <taxon>Embryophyta</taxon>
        <taxon>Tracheophyta</taxon>
        <taxon>Spermatophyta</taxon>
        <taxon>Magnoliopsida</taxon>
        <taxon>eudicotyledons</taxon>
        <taxon>Gunneridae</taxon>
        <taxon>Pentapetalae</taxon>
        <taxon>rosids</taxon>
        <taxon>fabids</taxon>
        <taxon>Malpighiales</taxon>
        <taxon>Passifloraceae</taxon>
        <taxon>Turnera</taxon>
    </lineage>
</organism>
<dbReference type="AlphaFoldDB" id="A0A9Q0J889"/>
<feature type="region of interest" description="Disordered" evidence="1">
    <location>
        <begin position="47"/>
        <end position="97"/>
    </location>
</feature>
<reference evidence="2" key="2">
    <citation type="journal article" date="2023" name="Plants (Basel)">
        <title>Annotation of the Turnera subulata (Passifloraceae) Draft Genome Reveals the S-Locus Evolved after the Divergence of Turneroideae from Passifloroideae in a Stepwise Manner.</title>
        <authorList>
            <person name="Henning P.M."/>
            <person name="Roalson E.H."/>
            <person name="Mir W."/>
            <person name="McCubbin A.G."/>
            <person name="Shore J.S."/>
        </authorList>
    </citation>
    <scope>NUCLEOTIDE SEQUENCE</scope>
    <source>
        <strain evidence="2">F60SS</strain>
    </source>
</reference>
<evidence type="ECO:0000313" key="2">
    <source>
        <dbReference type="EMBL" id="KAJ4832033.1"/>
    </source>
</evidence>
<evidence type="ECO:0000256" key="1">
    <source>
        <dbReference type="SAM" id="MobiDB-lite"/>
    </source>
</evidence>
<reference evidence="2" key="1">
    <citation type="submission" date="2022-02" db="EMBL/GenBank/DDBJ databases">
        <authorList>
            <person name="Henning P.M."/>
            <person name="McCubbin A.G."/>
            <person name="Shore J.S."/>
        </authorList>
    </citation>
    <scope>NUCLEOTIDE SEQUENCE</scope>
    <source>
        <strain evidence="2">F60SS</strain>
        <tissue evidence="2">Leaves</tissue>
    </source>
</reference>
<keyword evidence="3" id="KW-1185">Reference proteome</keyword>
<protein>
    <submittedName>
        <fullName evidence="2">Uncharacterized protein</fullName>
    </submittedName>
</protein>
<comment type="caution">
    <text evidence="2">The sequence shown here is derived from an EMBL/GenBank/DDBJ whole genome shotgun (WGS) entry which is preliminary data.</text>
</comment>
<proteinExistence type="predicted"/>
<dbReference type="EMBL" id="JAKUCV010005225">
    <property type="protein sequence ID" value="KAJ4832033.1"/>
    <property type="molecule type" value="Genomic_DNA"/>
</dbReference>
<evidence type="ECO:0000313" key="3">
    <source>
        <dbReference type="Proteomes" id="UP001141552"/>
    </source>
</evidence>
<feature type="compositionally biased region" description="Basic and acidic residues" evidence="1">
    <location>
        <begin position="64"/>
        <end position="75"/>
    </location>
</feature>
<gene>
    <name evidence="2" type="ORF">Tsubulata_017756</name>
</gene>
<feature type="non-terminal residue" evidence="2">
    <location>
        <position position="97"/>
    </location>
</feature>